<dbReference type="VEuPathDB" id="FungiDB:PC110_g1328"/>
<keyword evidence="2" id="KW-1133">Transmembrane helix</keyword>
<dbReference type="Proteomes" id="UP000697107">
    <property type="component" value="Unassembled WGS sequence"/>
</dbReference>
<name>A0A8T0Z9E8_9STRA</name>
<comment type="caution">
    <text evidence="3">The sequence shown here is derived from an EMBL/GenBank/DDBJ whole genome shotgun (WGS) entry which is preliminary data.</text>
</comment>
<evidence type="ECO:0000256" key="2">
    <source>
        <dbReference type="SAM" id="Phobius"/>
    </source>
</evidence>
<dbReference type="EMBL" id="RCMI01000219">
    <property type="protein sequence ID" value="KAG2924906.1"/>
    <property type="molecule type" value="Genomic_DNA"/>
</dbReference>
<evidence type="ECO:0000313" key="6">
    <source>
        <dbReference type="EMBL" id="KAG2984749.1"/>
    </source>
</evidence>
<feature type="transmembrane region" description="Helical" evidence="2">
    <location>
        <begin position="126"/>
        <end position="154"/>
    </location>
</feature>
<dbReference type="AlphaFoldDB" id="A0A8T0Z9E8"/>
<dbReference type="Proteomes" id="UP000735874">
    <property type="component" value="Unassembled WGS sequence"/>
</dbReference>
<dbReference type="EMBL" id="RCMG01000238">
    <property type="protein sequence ID" value="KAG2858820.1"/>
    <property type="molecule type" value="Genomic_DNA"/>
</dbReference>
<accession>A0A8T0Z9E8</accession>
<reference evidence="3" key="1">
    <citation type="submission" date="2018-10" db="EMBL/GenBank/DDBJ databases">
        <title>Effector identification in a new, highly contiguous assembly of the strawberry crown rot pathogen Phytophthora cactorum.</title>
        <authorList>
            <person name="Armitage A.D."/>
            <person name="Nellist C.F."/>
            <person name="Bates H."/>
            <person name="Vickerstaff R.J."/>
            <person name="Harrison R.J."/>
        </authorList>
    </citation>
    <scope>NUCLEOTIDE SEQUENCE</scope>
    <source>
        <strain evidence="3">15-7</strain>
        <strain evidence="4">4032</strain>
        <strain evidence="5">4040</strain>
        <strain evidence="6">P415</strain>
    </source>
</reference>
<feature type="region of interest" description="Disordered" evidence="1">
    <location>
        <begin position="81"/>
        <end position="100"/>
    </location>
</feature>
<dbReference type="EMBL" id="RCML01000226">
    <property type="protein sequence ID" value="KAG2984749.1"/>
    <property type="molecule type" value="Genomic_DNA"/>
</dbReference>
<dbReference type="Proteomes" id="UP000736787">
    <property type="component" value="Unassembled WGS sequence"/>
</dbReference>
<evidence type="ECO:0000313" key="4">
    <source>
        <dbReference type="EMBL" id="KAG2924906.1"/>
    </source>
</evidence>
<dbReference type="Proteomes" id="UP000774804">
    <property type="component" value="Unassembled WGS sequence"/>
</dbReference>
<gene>
    <name evidence="3" type="ORF">PC113_g9483</name>
    <name evidence="4" type="ORF">PC115_g8470</name>
    <name evidence="5" type="ORF">PC117_g9848</name>
    <name evidence="6" type="ORF">PC118_g8705</name>
</gene>
<evidence type="ECO:0000313" key="5">
    <source>
        <dbReference type="EMBL" id="KAG2942283.1"/>
    </source>
</evidence>
<evidence type="ECO:0000313" key="3">
    <source>
        <dbReference type="EMBL" id="KAG2858820.1"/>
    </source>
</evidence>
<evidence type="ECO:0000256" key="1">
    <source>
        <dbReference type="SAM" id="MobiDB-lite"/>
    </source>
</evidence>
<dbReference type="EMBL" id="RCMK01000231">
    <property type="protein sequence ID" value="KAG2942283.1"/>
    <property type="molecule type" value="Genomic_DNA"/>
</dbReference>
<evidence type="ECO:0000313" key="7">
    <source>
        <dbReference type="Proteomes" id="UP000735874"/>
    </source>
</evidence>
<sequence length="235" mass="26233">MLDSADVVPVNGANQSSHIVETDTPCLTHPEGRMVFHCRPDVNGRRLLFQDRNSRASSNQRQTAPVQLLAMDGRSVLGLSEAGRSSVSSSDPPFHPGQDDKLPRILVTTNPLTDSFSNIRLRQMQLMIAVAAVTNFLLTVALLCPADAGAWYHVDVYQSPKGLESVQPYFKMDVLLTIYVSVIAIVDIWSLMLLLPHALFLMRFLFDVLLVGVALEVRTHLEHTWFLTSFHRLRA</sequence>
<organism evidence="3 7">
    <name type="scientific">Phytophthora cactorum</name>
    <dbReference type="NCBI Taxonomy" id="29920"/>
    <lineage>
        <taxon>Eukaryota</taxon>
        <taxon>Sar</taxon>
        <taxon>Stramenopiles</taxon>
        <taxon>Oomycota</taxon>
        <taxon>Peronosporomycetes</taxon>
        <taxon>Peronosporales</taxon>
        <taxon>Peronosporaceae</taxon>
        <taxon>Phytophthora</taxon>
    </lineage>
</organism>
<keyword evidence="2" id="KW-0472">Membrane</keyword>
<proteinExistence type="predicted"/>
<protein>
    <submittedName>
        <fullName evidence="3">Uncharacterized protein</fullName>
    </submittedName>
</protein>
<keyword evidence="2" id="KW-0812">Transmembrane</keyword>
<feature type="transmembrane region" description="Helical" evidence="2">
    <location>
        <begin position="174"/>
        <end position="195"/>
    </location>
</feature>